<name>A0A2B7X5X7_9EURO</name>
<dbReference type="EMBL" id="PDNC01000041">
    <property type="protein sequence ID" value="PGH04147.1"/>
    <property type="molecule type" value="Genomic_DNA"/>
</dbReference>
<dbReference type="AlphaFoldDB" id="A0A2B7X5X7"/>
<sequence>MSSPSICRSWLPPQPRLCRYASSSPLPARLVTYDKLLHHMQRSRPRPEPSASQLLRFALTGTLKTPYNKYYSETLEQYMLDAFSNPTLPEIWTIFNTNPLKGKHLNNHITVVDRLDPRYLVRSLELPKLEALCEKYIVSTRVARELGRLREAVVDLLTYHSKFEDPARILSTVNALVARFTLLEVKVPKTFLLLGMKLAARHLSTPALRSYIHSYVNAGYGPLPGRSAAKVLRNLYSSCSASIFENPTIDFGPMRELATGLNEDGSAILEPSLHSLLFESNDVCPHYVYTHYVHLLGAIGGYRRLLDIWPIVQDRVRRSPSDPLVQAFVKTYLTAVLNSGFGSKAAYFAEKLSAISNLNDFLPVSLWKALLEQENSEGLQKLVSGLTMNVIMDKALTSMESSLGITWNPDGEGRHVRTTDMDPLWDQWPADVTLPSLHPDSSKSGSSGYLKRLLVEIELCGSSQSAKELARVANLLHDYEGFEVPLGYREDELGQVKEFAWLPQCCPIEFSNNVPPSIYNIAGPQSPSSLGLIRACRDIDGKPTKLSSRNMYLMQLGYLCERGRGAAEGGINSTTGEIWKWRETGHIICWDRLHRCFIMIFLGKGWGTIDPGLYPEKSHPYLPSVASLRLKPSTNFKSEFSEKSRALSPWDAHYWLDVNPAAHIAS</sequence>
<protein>
    <submittedName>
        <fullName evidence="1">Uncharacterized protein</fullName>
    </submittedName>
</protein>
<evidence type="ECO:0000313" key="2">
    <source>
        <dbReference type="Proteomes" id="UP000224080"/>
    </source>
</evidence>
<organism evidence="1 2">
    <name type="scientific">Blastomyces parvus</name>
    <dbReference type="NCBI Taxonomy" id="2060905"/>
    <lineage>
        <taxon>Eukaryota</taxon>
        <taxon>Fungi</taxon>
        <taxon>Dikarya</taxon>
        <taxon>Ascomycota</taxon>
        <taxon>Pezizomycotina</taxon>
        <taxon>Eurotiomycetes</taxon>
        <taxon>Eurotiomycetidae</taxon>
        <taxon>Onygenales</taxon>
        <taxon>Ajellomycetaceae</taxon>
        <taxon>Blastomyces</taxon>
    </lineage>
</organism>
<evidence type="ECO:0000313" key="1">
    <source>
        <dbReference type="EMBL" id="PGH04147.1"/>
    </source>
</evidence>
<dbReference type="OrthoDB" id="4442598at2759"/>
<keyword evidence="2" id="KW-1185">Reference proteome</keyword>
<accession>A0A2B7X5X7</accession>
<proteinExistence type="predicted"/>
<comment type="caution">
    <text evidence="1">The sequence shown here is derived from an EMBL/GenBank/DDBJ whole genome shotgun (WGS) entry which is preliminary data.</text>
</comment>
<gene>
    <name evidence="1" type="ORF">GX51_03654</name>
</gene>
<reference evidence="1 2" key="1">
    <citation type="submission" date="2017-10" db="EMBL/GenBank/DDBJ databases">
        <title>Comparative genomics in systemic dimorphic fungi from Ajellomycetaceae.</title>
        <authorList>
            <person name="Munoz J.F."/>
            <person name="Mcewen J.G."/>
            <person name="Clay O.K."/>
            <person name="Cuomo C.A."/>
        </authorList>
    </citation>
    <scope>NUCLEOTIDE SEQUENCE [LARGE SCALE GENOMIC DNA]</scope>
    <source>
        <strain evidence="1 2">UAMH130</strain>
    </source>
</reference>
<dbReference type="Proteomes" id="UP000224080">
    <property type="component" value="Unassembled WGS sequence"/>
</dbReference>